<evidence type="ECO:0000256" key="2">
    <source>
        <dbReference type="ARBA" id="ARBA00022741"/>
    </source>
</evidence>
<dbReference type="InterPro" id="IPR003439">
    <property type="entry name" value="ABC_transporter-like_ATP-bd"/>
</dbReference>
<dbReference type="PROSITE" id="PS50893">
    <property type="entry name" value="ABC_TRANSPORTER_2"/>
    <property type="match status" value="1"/>
</dbReference>
<evidence type="ECO:0000256" key="6">
    <source>
        <dbReference type="ARBA" id="ARBA00058960"/>
    </source>
</evidence>
<dbReference type="OrthoDB" id="24644at2157"/>
<evidence type="ECO:0000313" key="12">
    <source>
        <dbReference type="Proteomes" id="UP000019483"/>
    </source>
</evidence>
<dbReference type="FunFam" id="3.40.50.300:FF:000134">
    <property type="entry name" value="Iron-enterobactin ABC transporter ATP-binding protein"/>
    <property type="match status" value="1"/>
</dbReference>
<comment type="function">
    <text evidence="6">Required for corrinoid utilization. Probably part of the ABC transporter complex BtuCDF involved in cobalamin (vitamin B12) import. Probably responsible for energy coupling to the transport system.</text>
</comment>
<evidence type="ECO:0000259" key="10">
    <source>
        <dbReference type="PROSITE" id="PS50893"/>
    </source>
</evidence>
<dbReference type="GO" id="GO:0016887">
    <property type="term" value="F:ATP hydrolysis activity"/>
    <property type="evidence" value="ECO:0007669"/>
    <property type="project" value="InterPro"/>
</dbReference>
<dbReference type="PANTHER" id="PTHR42794">
    <property type="entry name" value="HEMIN IMPORT ATP-BINDING PROTEIN HMUV"/>
    <property type="match status" value="1"/>
</dbReference>
<dbReference type="SUPFAM" id="SSF52540">
    <property type="entry name" value="P-loop containing nucleoside triphosphate hydrolases"/>
    <property type="match status" value="1"/>
</dbReference>
<keyword evidence="1" id="KW-0813">Transport</keyword>
<dbReference type="AlphaFoldDB" id="W9DN29"/>
<protein>
    <recommendedName>
        <fullName evidence="8">Cobalamin import ATP-binding protein BtuD</fullName>
        <ecNumber evidence="7">7.6.2.8</ecNumber>
    </recommendedName>
    <alternativeName>
        <fullName evidence="9">Vitamin B12-transporting ATPase</fullName>
    </alternativeName>
</protein>
<dbReference type="PANTHER" id="PTHR42794:SF1">
    <property type="entry name" value="HEMIN IMPORT ATP-BINDING PROTEIN HMUV"/>
    <property type="match status" value="1"/>
</dbReference>
<proteinExistence type="predicted"/>
<dbReference type="InterPro" id="IPR027417">
    <property type="entry name" value="P-loop_NTPase"/>
</dbReference>
<comment type="catalytic activity">
    <reaction evidence="5">
        <text>an R-cob(III)alamin(out) + ATP + H2O = an R-cob(III)alamin(in) + ADP + phosphate + H(+)</text>
        <dbReference type="Rhea" id="RHEA:17873"/>
        <dbReference type="ChEBI" id="CHEBI:15377"/>
        <dbReference type="ChEBI" id="CHEBI:15378"/>
        <dbReference type="ChEBI" id="CHEBI:30616"/>
        <dbReference type="ChEBI" id="CHEBI:43474"/>
        <dbReference type="ChEBI" id="CHEBI:140785"/>
        <dbReference type="ChEBI" id="CHEBI:456216"/>
        <dbReference type="EC" id="7.6.2.8"/>
    </reaction>
</comment>
<dbReference type="GO" id="GO:0005524">
    <property type="term" value="F:ATP binding"/>
    <property type="evidence" value="ECO:0007669"/>
    <property type="project" value="UniProtKB-KW"/>
</dbReference>
<dbReference type="PROSITE" id="PS00211">
    <property type="entry name" value="ABC_TRANSPORTER_1"/>
    <property type="match status" value="1"/>
</dbReference>
<dbReference type="GO" id="GO:0015420">
    <property type="term" value="F:ABC-type vitamin B12 transporter activity"/>
    <property type="evidence" value="ECO:0007669"/>
    <property type="project" value="UniProtKB-EC"/>
</dbReference>
<dbReference type="Pfam" id="PF00005">
    <property type="entry name" value="ABC_tran"/>
    <property type="match status" value="1"/>
</dbReference>
<evidence type="ECO:0000256" key="5">
    <source>
        <dbReference type="ARBA" id="ARBA00050590"/>
    </source>
</evidence>
<organism evidence="11 12">
    <name type="scientific">Methanolobus tindarius DSM 2278</name>
    <dbReference type="NCBI Taxonomy" id="1090322"/>
    <lineage>
        <taxon>Archaea</taxon>
        <taxon>Methanobacteriati</taxon>
        <taxon>Methanobacteriota</taxon>
        <taxon>Stenosarchaea group</taxon>
        <taxon>Methanomicrobia</taxon>
        <taxon>Methanosarcinales</taxon>
        <taxon>Methanosarcinaceae</taxon>
        <taxon>Methanolobus</taxon>
    </lineage>
</organism>
<dbReference type="InterPro" id="IPR003593">
    <property type="entry name" value="AAA+_ATPase"/>
</dbReference>
<dbReference type="CDD" id="cd03214">
    <property type="entry name" value="ABC_Iron-Siderophores_B12_Hemin"/>
    <property type="match status" value="1"/>
</dbReference>
<dbReference type="EMBL" id="AZAJ01000001">
    <property type="protein sequence ID" value="ETA67354.1"/>
    <property type="molecule type" value="Genomic_DNA"/>
</dbReference>
<reference evidence="11 12" key="1">
    <citation type="submission" date="2013-08" db="EMBL/GenBank/DDBJ databases">
        <authorList>
            <consortium name="DOE Joint Genome Institute"/>
            <person name="Eisen J."/>
            <person name="Huntemann M."/>
            <person name="Han J."/>
            <person name="Chen A."/>
            <person name="Kyrpides N."/>
            <person name="Mavromatis K."/>
            <person name="Markowitz V."/>
            <person name="Palaniappan K."/>
            <person name="Ivanova N."/>
            <person name="Schaumberg A."/>
            <person name="Pati A."/>
            <person name="Liolios K."/>
            <person name="Nordberg H.P."/>
            <person name="Cantor M.N."/>
            <person name="Hua S.X."/>
            <person name="Woyke T."/>
        </authorList>
    </citation>
    <scope>NUCLEOTIDE SEQUENCE [LARGE SCALE GENOMIC DNA]</scope>
    <source>
        <strain evidence="11 12">DSM 2278</strain>
    </source>
</reference>
<evidence type="ECO:0000256" key="4">
    <source>
        <dbReference type="ARBA" id="ARBA00022967"/>
    </source>
</evidence>
<evidence type="ECO:0000256" key="8">
    <source>
        <dbReference type="ARBA" id="ARBA00073649"/>
    </source>
</evidence>
<dbReference type="RefSeq" id="WP_023844490.1">
    <property type="nucleotide sequence ID" value="NZ_AZAJ01000001.1"/>
</dbReference>
<dbReference type="SMART" id="SM00382">
    <property type="entry name" value="AAA"/>
    <property type="match status" value="1"/>
</dbReference>
<gene>
    <name evidence="11" type="ORF">MettiDRAFT_0775</name>
</gene>
<dbReference type="STRING" id="1090322.MettiDRAFT_0775"/>
<evidence type="ECO:0000256" key="7">
    <source>
        <dbReference type="ARBA" id="ARBA00066387"/>
    </source>
</evidence>
<keyword evidence="12" id="KW-1185">Reference proteome</keyword>
<evidence type="ECO:0000256" key="1">
    <source>
        <dbReference type="ARBA" id="ARBA00022448"/>
    </source>
</evidence>
<evidence type="ECO:0000256" key="9">
    <source>
        <dbReference type="ARBA" id="ARBA00077139"/>
    </source>
</evidence>
<evidence type="ECO:0000256" key="3">
    <source>
        <dbReference type="ARBA" id="ARBA00022840"/>
    </source>
</evidence>
<comment type="caution">
    <text evidence="11">The sequence shown here is derived from an EMBL/GenBank/DDBJ whole genome shotgun (WGS) entry which is preliminary data.</text>
</comment>
<keyword evidence="4" id="KW-1278">Translocase</keyword>
<accession>W9DN29</accession>
<dbReference type="EC" id="7.6.2.8" evidence="7"/>
<evidence type="ECO:0000313" key="11">
    <source>
        <dbReference type="EMBL" id="ETA67354.1"/>
    </source>
</evidence>
<name>W9DN29_METTI</name>
<dbReference type="Proteomes" id="UP000019483">
    <property type="component" value="Unassembled WGS sequence"/>
</dbReference>
<dbReference type="InterPro" id="IPR017871">
    <property type="entry name" value="ABC_transporter-like_CS"/>
</dbReference>
<sequence>MRMILQGVSFDYSSSSVLKDVNMELHPGEILGIIGPNGAGKSTLIKCIDRILDPQGSVMLNGSDMGKMDRMDVAKCIAYVPQSPDISFPTTVLDTVLMGRRPHSSWNFSQNDIDKALNALDMLNISDLAMRDFAEISGGQQQRVFIARAIAQETGIMLLDEPTSSLDIKYQMALMEILKKLAGEFDISVVMAIHDLNMAVRYSNRLLLMSGGRIVAAGEPLDVLNENNMRVHYGVEAVAKSENGVPYIVPLKLV</sequence>
<keyword evidence="2" id="KW-0547">Nucleotide-binding</keyword>
<feature type="domain" description="ABC transporter" evidence="10">
    <location>
        <begin position="3"/>
        <end position="236"/>
    </location>
</feature>
<dbReference type="Gene3D" id="3.40.50.300">
    <property type="entry name" value="P-loop containing nucleotide triphosphate hydrolases"/>
    <property type="match status" value="1"/>
</dbReference>
<keyword evidence="3" id="KW-0067">ATP-binding</keyword>